<dbReference type="InterPro" id="IPR000477">
    <property type="entry name" value="RT_dom"/>
</dbReference>
<dbReference type="SUPFAM" id="SSF56672">
    <property type="entry name" value="DNA/RNA polymerases"/>
    <property type="match status" value="1"/>
</dbReference>
<organism evidence="3">
    <name type="scientific">Amblyomma aureolatum</name>
    <dbReference type="NCBI Taxonomy" id="187763"/>
    <lineage>
        <taxon>Eukaryota</taxon>
        <taxon>Metazoa</taxon>
        <taxon>Ecdysozoa</taxon>
        <taxon>Arthropoda</taxon>
        <taxon>Chelicerata</taxon>
        <taxon>Arachnida</taxon>
        <taxon>Acari</taxon>
        <taxon>Parasitiformes</taxon>
        <taxon>Ixodida</taxon>
        <taxon>Ixodoidea</taxon>
        <taxon>Ixodidae</taxon>
        <taxon>Amblyomminae</taxon>
        <taxon>Amblyomma</taxon>
    </lineage>
</organism>
<accession>A0A1E1XFG4</accession>
<dbReference type="InterPro" id="IPR036691">
    <property type="entry name" value="Endo/exonu/phosph_ase_sf"/>
</dbReference>
<dbReference type="SUPFAM" id="SSF56219">
    <property type="entry name" value="DNase I-like"/>
    <property type="match status" value="1"/>
</dbReference>
<dbReference type="GO" id="GO:0071897">
    <property type="term" value="P:DNA biosynthetic process"/>
    <property type="evidence" value="ECO:0007669"/>
    <property type="project" value="UniProtKB-ARBA"/>
</dbReference>
<dbReference type="PANTHER" id="PTHR19446">
    <property type="entry name" value="REVERSE TRANSCRIPTASES"/>
    <property type="match status" value="1"/>
</dbReference>
<dbReference type="AlphaFoldDB" id="A0A1E1XFG4"/>
<dbReference type="GO" id="GO:0003676">
    <property type="term" value="F:nucleic acid binding"/>
    <property type="evidence" value="ECO:0007669"/>
    <property type="project" value="InterPro"/>
</dbReference>
<evidence type="ECO:0000256" key="1">
    <source>
        <dbReference type="SAM" id="MobiDB-lite"/>
    </source>
</evidence>
<dbReference type="InterPro" id="IPR036397">
    <property type="entry name" value="RNaseH_sf"/>
</dbReference>
<name>A0A1E1XFG4_9ACAR</name>
<dbReference type="SUPFAM" id="SSF53098">
    <property type="entry name" value="Ribonuclease H-like"/>
    <property type="match status" value="1"/>
</dbReference>
<dbReference type="InterPro" id="IPR005135">
    <property type="entry name" value="Endo/exonuclease/phosphatase"/>
</dbReference>
<dbReference type="GO" id="GO:0042575">
    <property type="term" value="C:DNA polymerase complex"/>
    <property type="evidence" value="ECO:0007669"/>
    <property type="project" value="UniProtKB-ARBA"/>
</dbReference>
<dbReference type="Gene3D" id="3.60.10.10">
    <property type="entry name" value="Endonuclease/exonuclease/phosphatase"/>
    <property type="match status" value="1"/>
</dbReference>
<dbReference type="EMBL" id="GFAC01001332">
    <property type="protein sequence ID" value="JAT97856.1"/>
    <property type="molecule type" value="mRNA"/>
</dbReference>
<reference evidence="3" key="1">
    <citation type="journal article" date="2017" name="Front. Cell. Infect. Microbiol.">
        <title>The Distinct Transcriptional Response of the Midgut of Amblyomma sculptum and Amblyomma aureolatum Ticks to Rickettsia rickettsii Correlates to Their Differences in Susceptibility to Infection.</title>
        <authorList>
            <person name="Martins L.A."/>
            <person name="Galletti M.F.B.M."/>
            <person name="Ribeiro J.M."/>
            <person name="Fujita A."/>
            <person name="Costa F.B."/>
            <person name="Labruna M.B."/>
            <person name="Daffre S."/>
            <person name="Fogaca A.C."/>
        </authorList>
    </citation>
    <scope>NUCLEOTIDE SEQUENCE</scope>
</reference>
<evidence type="ECO:0000259" key="2">
    <source>
        <dbReference type="PROSITE" id="PS50878"/>
    </source>
</evidence>
<dbReference type="GO" id="GO:0003824">
    <property type="term" value="F:catalytic activity"/>
    <property type="evidence" value="ECO:0007669"/>
    <property type="project" value="InterPro"/>
</dbReference>
<evidence type="ECO:0000313" key="3">
    <source>
        <dbReference type="EMBL" id="JAT97856.1"/>
    </source>
</evidence>
<dbReference type="InterPro" id="IPR012337">
    <property type="entry name" value="RNaseH-like_sf"/>
</dbReference>
<feature type="region of interest" description="Disordered" evidence="1">
    <location>
        <begin position="161"/>
        <end position="180"/>
    </location>
</feature>
<dbReference type="Gene3D" id="3.30.420.10">
    <property type="entry name" value="Ribonuclease H-like superfamily/Ribonuclease H"/>
    <property type="match status" value="1"/>
</dbReference>
<feature type="domain" description="Reverse transcriptase" evidence="2">
    <location>
        <begin position="452"/>
        <end position="724"/>
    </location>
</feature>
<protein>
    <submittedName>
        <fullName evidence="3">Putative tick transposon</fullName>
    </submittedName>
</protein>
<dbReference type="InterPro" id="IPR043502">
    <property type="entry name" value="DNA/RNA_pol_sf"/>
</dbReference>
<sequence length="1160" mass="131622">ITIWQWNCRGFKQKQALLQQYIEATTDKPDVIALQETNTTAKFTGYKTHQKGNGTCIMVSKHCVASEHDLEEDEIDHCFVEIIPVNKKSRSTFILNIYSRPKNKDATFDHIIRKALNEAGKAPLIILGDFNAASRMWGYNYETPKGRRLADLLSREAITILTDPGKPTRQGNSVSRDTCPDLSLAKNARRAEWENSGENLGSDHYILIIRTECSKSKRARGEARLTDWNKLRESRNEREAEQITDYEQWAKQLLNEVNQHTKRIKTTDETPAIDPHLLHLWEARRSLTKRWKKQRLNKKLKKRIAEITKEAEKYAWGLSKANWYRLCDSLQGKLNLTKTWSLLRCLIDPNKSKGEQRANLVRVLHDFDGSEKELIEELARRYIQIGERNRPQAEYGGEPNEEMDREITIMEVTTAVLEMRRNGSPGGDGVTVKMLANLDAASLTSLTEFFNTCWSEGKIPQAWKTAEVHFIPKPGKEMNIANLRPISLTSCSGKLFEKIIHKRLYRHMEKEGLIPNTLFGFRSNLSTHDILLQLKEEIIDMPRTNQTKAILALDLKGAFDNVKHNIILNNLQNTNCGARTYTYIKDFLAERIVNISIGKNKAEPIKMGDRGTPQGAVLSPMLFNIAMLGLPEKLNAIEGITHALYADDITIWTNSGNDGEIQQRLQDAANTVQTYAVECGLTCAPNKSELLVFRKEKNGNPIEVMLHGTRIQEVPKAKILGLTMANNNNNQATISRLSETTEQVARMIGRITNRRGGMKEKDTLKLIQAFVITRIAYVVPYLRLKKADKEKINALIRKAYKRALGIPISASTERLMKLGVHNTLDEIIEAHLTSQKCRLAKSRTGRAVLDRLKLPYISTTKDRYDVPEELDTILDVMPIPRNMHPVHHGGRRAARARAIEKQYKNDSTTLYTDAAGPVRHVMTIAVTDSHGNLRNSASIRCTDPTQAEEAAIALAITTQTHTNIITDSQAACRNYTTGRIGQAAARILKNIKEDDRRAMLIWTPAHQSVEGNEGAHAAARALLPRAPQHTDEHNYSNMLTTYSEILQHYRLGRREYAPPDKELSKEEEITLRRIQTNTYPSPKRLHAIYPQDYQPQCAHCDIEADLYHMVWACQSNTAIQRIKDPTIERWEEMLSSSDPNVQHQLTVRARAAAKSNGLPE</sequence>
<feature type="non-terminal residue" evidence="3">
    <location>
        <position position="1"/>
    </location>
</feature>
<dbReference type="PROSITE" id="PS50878">
    <property type="entry name" value="RT_POL"/>
    <property type="match status" value="1"/>
</dbReference>
<dbReference type="CDD" id="cd01650">
    <property type="entry name" value="RT_nLTR_like"/>
    <property type="match status" value="1"/>
</dbReference>
<proteinExistence type="evidence at transcript level"/>
<dbReference type="Pfam" id="PF14529">
    <property type="entry name" value="Exo_endo_phos_2"/>
    <property type="match status" value="1"/>
</dbReference>
<dbReference type="Pfam" id="PF00078">
    <property type="entry name" value="RVT_1"/>
    <property type="match status" value="1"/>
</dbReference>